<feature type="transmembrane region" description="Helical" evidence="1">
    <location>
        <begin position="35"/>
        <end position="55"/>
    </location>
</feature>
<feature type="transmembrane region" description="Helical" evidence="1">
    <location>
        <begin position="67"/>
        <end position="86"/>
    </location>
</feature>
<keyword evidence="1" id="KW-0472">Membrane</keyword>
<proteinExistence type="predicted"/>
<dbReference type="PANTHER" id="PTHR34821">
    <property type="entry name" value="INNER MEMBRANE PROTEIN YDCZ"/>
    <property type="match status" value="1"/>
</dbReference>
<sequence length="149" mass="15067">MNSAIFWALIGGTMLPLQAVINGRLARPLGSPLWAAAASGAVTTVALVVIGLATSRGLPRGEGAVDLPVWSWSGGLCGALALTAMTATAPRLGAATMISMVITGQALFSLVIDQYGLFGSASHPITARRVIAVALLIAGAVLFSKRSPA</sequence>
<keyword evidence="1" id="KW-0812">Transmembrane</keyword>
<gene>
    <name evidence="2" type="ORF">D5R55_06925</name>
</gene>
<feature type="transmembrane region" description="Helical" evidence="1">
    <location>
        <begin position="92"/>
        <end position="113"/>
    </location>
</feature>
<reference evidence="2 3" key="1">
    <citation type="submission" date="2018-12" db="EMBL/GenBank/DDBJ databases">
        <title>Cadmium resistance mechanism in endophytic bacteria Burkholderia cenocepacia YG-3.</title>
        <authorList>
            <person name="Zhang X."/>
            <person name="Wang X."/>
            <person name="Zhu Y."/>
        </authorList>
    </citation>
    <scope>NUCLEOTIDE SEQUENCE [LARGE SCALE GENOMIC DNA]</scope>
    <source>
        <strain evidence="2 3">YG-3</strain>
    </source>
</reference>
<name>A0A3S9N4S7_9BURK</name>
<dbReference type="PANTHER" id="PTHR34821:SF2">
    <property type="entry name" value="INNER MEMBRANE PROTEIN YDCZ"/>
    <property type="match status" value="1"/>
</dbReference>
<dbReference type="Proteomes" id="UP000277191">
    <property type="component" value="Chromosome 1"/>
</dbReference>
<keyword evidence="1" id="KW-1133">Transmembrane helix</keyword>
<dbReference type="Pfam" id="PF04657">
    <property type="entry name" value="DMT_YdcZ"/>
    <property type="match status" value="1"/>
</dbReference>
<organism evidence="2 3">
    <name type="scientific">Burkholderia cenocepacia</name>
    <dbReference type="NCBI Taxonomy" id="95486"/>
    <lineage>
        <taxon>Bacteria</taxon>
        <taxon>Pseudomonadati</taxon>
        <taxon>Pseudomonadota</taxon>
        <taxon>Betaproteobacteria</taxon>
        <taxon>Burkholderiales</taxon>
        <taxon>Burkholderiaceae</taxon>
        <taxon>Burkholderia</taxon>
        <taxon>Burkholderia cepacia complex</taxon>
    </lineage>
</organism>
<dbReference type="RefSeq" id="WP_126360760.1">
    <property type="nucleotide sequence ID" value="NZ_CP034545.1"/>
</dbReference>
<feature type="transmembrane region" description="Helical" evidence="1">
    <location>
        <begin position="125"/>
        <end position="143"/>
    </location>
</feature>
<evidence type="ECO:0000313" key="3">
    <source>
        <dbReference type="Proteomes" id="UP000277191"/>
    </source>
</evidence>
<dbReference type="EMBL" id="CP034545">
    <property type="protein sequence ID" value="AZQ50753.1"/>
    <property type="molecule type" value="Genomic_DNA"/>
</dbReference>
<evidence type="ECO:0000313" key="2">
    <source>
        <dbReference type="EMBL" id="AZQ50753.1"/>
    </source>
</evidence>
<protein>
    <submittedName>
        <fullName evidence="2">DMT family transporter</fullName>
    </submittedName>
</protein>
<evidence type="ECO:0000256" key="1">
    <source>
        <dbReference type="SAM" id="Phobius"/>
    </source>
</evidence>
<dbReference type="GO" id="GO:0005886">
    <property type="term" value="C:plasma membrane"/>
    <property type="evidence" value="ECO:0007669"/>
    <property type="project" value="TreeGrafter"/>
</dbReference>
<accession>A0A3S9N4S7</accession>
<dbReference type="AlphaFoldDB" id="A0A3S9N4S7"/>
<dbReference type="InterPro" id="IPR006750">
    <property type="entry name" value="YdcZ"/>
</dbReference>